<dbReference type="InterPro" id="IPR029062">
    <property type="entry name" value="Class_I_gatase-like"/>
</dbReference>
<dbReference type="CDD" id="cd01745">
    <property type="entry name" value="GATase1_2"/>
    <property type="match status" value="1"/>
</dbReference>
<protein>
    <submittedName>
        <fullName evidence="1">Putative glutamine amidotransferase</fullName>
    </submittedName>
</protein>
<dbReference type="GO" id="GO:0005829">
    <property type="term" value="C:cytosol"/>
    <property type="evidence" value="ECO:0007669"/>
    <property type="project" value="TreeGrafter"/>
</dbReference>
<evidence type="ECO:0000313" key="1">
    <source>
        <dbReference type="EMBL" id="REF97884.1"/>
    </source>
</evidence>
<dbReference type="GO" id="GO:0006598">
    <property type="term" value="P:polyamine catabolic process"/>
    <property type="evidence" value="ECO:0007669"/>
    <property type="project" value="TreeGrafter"/>
</dbReference>
<accession>A0A3D9ZMQ1</accession>
<dbReference type="Pfam" id="PF07722">
    <property type="entry name" value="Peptidase_C26"/>
    <property type="match status" value="1"/>
</dbReference>
<name>A0A3D9ZMQ1_9ACTN</name>
<gene>
    <name evidence="1" type="ORF">DFJ67_3891</name>
</gene>
<dbReference type="Proteomes" id="UP000256913">
    <property type="component" value="Unassembled WGS sequence"/>
</dbReference>
<dbReference type="GO" id="GO:0033969">
    <property type="term" value="F:gamma-glutamyl-gamma-aminobutyrate hydrolase activity"/>
    <property type="evidence" value="ECO:0007669"/>
    <property type="project" value="TreeGrafter"/>
</dbReference>
<dbReference type="GO" id="GO:0016740">
    <property type="term" value="F:transferase activity"/>
    <property type="evidence" value="ECO:0007669"/>
    <property type="project" value="UniProtKB-KW"/>
</dbReference>
<reference evidence="1 2" key="1">
    <citation type="submission" date="2018-08" db="EMBL/GenBank/DDBJ databases">
        <title>Sequencing the genomes of 1000 actinobacteria strains.</title>
        <authorList>
            <person name="Klenk H.-P."/>
        </authorList>
    </citation>
    <scope>NUCLEOTIDE SEQUENCE [LARGE SCALE GENOMIC DNA]</scope>
    <source>
        <strain evidence="1 2">DSM 44099</strain>
    </source>
</reference>
<dbReference type="PANTHER" id="PTHR43235:SF1">
    <property type="entry name" value="GLUTAMINE AMIDOTRANSFERASE PB2B2.05-RELATED"/>
    <property type="match status" value="1"/>
</dbReference>
<dbReference type="AlphaFoldDB" id="A0A3D9ZMQ1"/>
<dbReference type="Gene3D" id="3.40.50.880">
    <property type="match status" value="1"/>
</dbReference>
<keyword evidence="1" id="KW-0315">Glutamine amidotransferase</keyword>
<dbReference type="PROSITE" id="PS51273">
    <property type="entry name" value="GATASE_TYPE_1"/>
    <property type="match status" value="1"/>
</dbReference>
<keyword evidence="2" id="KW-1185">Reference proteome</keyword>
<dbReference type="EMBL" id="QUMQ01000001">
    <property type="protein sequence ID" value="REF97884.1"/>
    <property type="molecule type" value="Genomic_DNA"/>
</dbReference>
<keyword evidence="1" id="KW-0808">Transferase</keyword>
<proteinExistence type="predicted"/>
<dbReference type="PANTHER" id="PTHR43235">
    <property type="entry name" value="GLUTAMINE AMIDOTRANSFERASE PB2B2.05-RELATED"/>
    <property type="match status" value="1"/>
</dbReference>
<evidence type="ECO:0000313" key="2">
    <source>
        <dbReference type="Proteomes" id="UP000256913"/>
    </source>
</evidence>
<organism evidence="1 2">
    <name type="scientific">Asanoa ferruginea</name>
    <dbReference type="NCBI Taxonomy" id="53367"/>
    <lineage>
        <taxon>Bacteria</taxon>
        <taxon>Bacillati</taxon>
        <taxon>Actinomycetota</taxon>
        <taxon>Actinomycetes</taxon>
        <taxon>Micromonosporales</taxon>
        <taxon>Micromonosporaceae</taxon>
        <taxon>Asanoa</taxon>
    </lineage>
</organism>
<sequence length="245" mass="25828">MGRRFSANVRPIVGITSYVEPASWGIWIDQDAALIRKSYVDAVTAAGARAVILPPDDTDADVLRALDALIIAGGADLGPDLYGETPGPLTDSRPDRDRGESVLLQAALRTDLPVLGICRGMQLLAVTCGGRLHQHLPDVVGSDKHRPGPGVYGWHGIQLSPGSLAAEVAGDGPEGDGRVEVNTYHHQGVADPGSLLITARADDGVIEAVEDPTKPFVLGVQWHPEESGERRIFESLVDAARAGTA</sequence>
<dbReference type="SUPFAM" id="SSF52317">
    <property type="entry name" value="Class I glutamine amidotransferase-like"/>
    <property type="match status" value="1"/>
</dbReference>
<dbReference type="InterPro" id="IPR011697">
    <property type="entry name" value="Peptidase_C26"/>
</dbReference>
<dbReference type="InterPro" id="IPR044668">
    <property type="entry name" value="PuuD-like"/>
</dbReference>
<comment type="caution">
    <text evidence="1">The sequence shown here is derived from an EMBL/GenBank/DDBJ whole genome shotgun (WGS) entry which is preliminary data.</text>
</comment>